<dbReference type="AlphaFoldDB" id="A0A1V4AD22"/>
<keyword evidence="4" id="KW-1185">Reference proteome</keyword>
<dbReference type="EMBL" id="MVFC01000004">
    <property type="protein sequence ID" value="OON81422.1"/>
    <property type="molecule type" value="Genomic_DNA"/>
</dbReference>
<accession>A0A1V4AD22</accession>
<dbReference type="GO" id="GO:0005975">
    <property type="term" value="P:carbohydrate metabolic process"/>
    <property type="evidence" value="ECO:0007669"/>
    <property type="project" value="InterPro"/>
</dbReference>
<gene>
    <name evidence="3" type="ORF">B1H18_08900</name>
</gene>
<dbReference type="Gene3D" id="3.40.50.11350">
    <property type="match status" value="1"/>
</dbReference>
<dbReference type="PANTHER" id="PTHR11927:SF9">
    <property type="entry name" value="L-FUCOSYLTRANSFERASE"/>
    <property type="match status" value="1"/>
</dbReference>
<dbReference type="Pfam" id="PF01531">
    <property type="entry name" value="Glyco_transf_11"/>
    <property type="match status" value="1"/>
</dbReference>
<dbReference type="CDD" id="cd11301">
    <property type="entry name" value="Fut1_Fut2_like"/>
    <property type="match status" value="1"/>
</dbReference>
<keyword evidence="1" id="KW-0328">Glycosyltransferase</keyword>
<proteinExistence type="predicted"/>
<protein>
    <recommendedName>
        <fullName evidence="5">Alpha-1,2-fucosyltransferase</fullName>
    </recommendedName>
</protein>
<sequence length="178" mass="20704">MDYLKPEDKFVLQDIRLWWRYQQQVREYLTPAKPVLDEVDALYGDVFARGDVTAVHVRRGDYLDHPHKYPLPTEKYYREALAGSSPSNIIVFTDDPEWVAKHLQFLEGARVTSQPAPFVDLACMTRCTRLVIANSSFSWWGAFLSGSSEIIYPHAWYTPEWRPNMSDWIIPEHWTPGG</sequence>
<evidence type="ECO:0000313" key="4">
    <source>
        <dbReference type="Proteomes" id="UP000190539"/>
    </source>
</evidence>
<name>A0A1V4AD22_9ACTN</name>
<keyword evidence="2" id="KW-0808">Transferase</keyword>
<evidence type="ECO:0000256" key="2">
    <source>
        <dbReference type="ARBA" id="ARBA00022679"/>
    </source>
</evidence>
<evidence type="ECO:0000313" key="3">
    <source>
        <dbReference type="EMBL" id="OON81422.1"/>
    </source>
</evidence>
<reference evidence="3 4" key="1">
    <citation type="submission" date="2017-02" db="EMBL/GenBank/DDBJ databases">
        <title>Draft Genome Sequence of Streptomyces tsukubaensis F601, a Producer of the immunosuppressant tacrolimus FK506.</title>
        <authorList>
            <person name="Zong G."/>
            <person name="Zhong C."/>
            <person name="Fu J."/>
            <person name="Qin R."/>
            <person name="Cao G."/>
        </authorList>
    </citation>
    <scope>NUCLEOTIDE SEQUENCE [LARGE SCALE GENOMIC DNA]</scope>
    <source>
        <strain evidence="3 4">F601</strain>
    </source>
</reference>
<dbReference type="GO" id="GO:0008107">
    <property type="term" value="F:galactoside 2-alpha-L-fucosyltransferase activity"/>
    <property type="evidence" value="ECO:0007669"/>
    <property type="project" value="InterPro"/>
</dbReference>
<dbReference type="GO" id="GO:0016020">
    <property type="term" value="C:membrane"/>
    <property type="evidence" value="ECO:0007669"/>
    <property type="project" value="InterPro"/>
</dbReference>
<dbReference type="STRING" id="83656.B1H18_08900"/>
<dbReference type="Proteomes" id="UP000190539">
    <property type="component" value="Unassembled WGS sequence"/>
</dbReference>
<organism evidence="3 4">
    <name type="scientific">Streptomyces tsukubensis</name>
    <dbReference type="NCBI Taxonomy" id="83656"/>
    <lineage>
        <taxon>Bacteria</taxon>
        <taxon>Bacillati</taxon>
        <taxon>Actinomycetota</taxon>
        <taxon>Actinomycetes</taxon>
        <taxon>Kitasatosporales</taxon>
        <taxon>Streptomycetaceae</taxon>
        <taxon>Streptomyces</taxon>
    </lineage>
</organism>
<comment type="caution">
    <text evidence="3">The sequence shown here is derived from an EMBL/GenBank/DDBJ whole genome shotgun (WGS) entry which is preliminary data.</text>
</comment>
<dbReference type="PANTHER" id="PTHR11927">
    <property type="entry name" value="GALACTOSIDE 2-L-FUCOSYLTRANSFERASE"/>
    <property type="match status" value="1"/>
</dbReference>
<evidence type="ECO:0008006" key="5">
    <source>
        <dbReference type="Google" id="ProtNLM"/>
    </source>
</evidence>
<dbReference type="InterPro" id="IPR002516">
    <property type="entry name" value="Glyco_trans_11"/>
</dbReference>
<evidence type="ECO:0000256" key="1">
    <source>
        <dbReference type="ARBA" id="ARBA00022676"/>
    </source>
</evidence>